<dbReference type="AlphaFoldDB" id="Q2HHE8"/>
<dbReference type="GeneID" id="4387777"/>
<dbReference type="SUPFAM" id="SSF48403">
    <property type="entry name" value="Ankyrin repeat"/>
    <property type="match status" value="1"/>
</dbReference>
<dbReference type="InterPro" id="IPR036770">
    <property type="entry name" value="Ankyrin_rpt-contain_sf"/>
</dbReference>
<protein>
    <submittedName>
        <fullName evidence="1">Uncharacterized protein</fullName>
    </submittedName>
</protein>
<dbReference type="Proteomes" id="UP000001056">
    <property type="component" value="Unassembled WGS sequence"/>
</dbReference>
<dbReference type="Pfam" id="PF13637">
    <property type="entry name" value="Ank_4"/>
    <property type="match status" value="1"/>
</dbReference>
<dbReference type="OrthoDB" id="684045at2759"/>
<keyword evidence="2" id="KW-1185">Reference proteome</keyword>
<dbReference type="HOGENOM" id="CLU_748029_0_0_1"/>
<proteinExistence type="predicted"/>
<dbReference type="Gene3D" id="1.25.40.20">
    <property type="entry name" value="Ankyrin repeat-containing domain"/>
    <property type="match status" value="1"/>
</dbReference>
<name>Q2HHE8_CHAGB</name>
<dbReference type="VEuPathDB" id="FungiDB:CHGG_00356"/>
<evidence type="ECO:0000313" key="2">
    <source>
        <dbReference type="Proteomes" id="UP000001056"/>
    </source>
</evidence>
<dbReference type="InterPro" id="IPR002110">
    <property type="entry name" value="Ankyrin_rpt"/>
</dbReference>
<accession>Q2HHE8</accession>
<organism evidence="1 2">
    <name type="scientific">Chaetomium globosum (strain ATCC 6205 / CBS 148.51 / DSM 1962 / NBRC 6347 / NRRL 1970)</name>
    <name type="common">Soil fungus</name>
    <dbReference type="NCBI Taxonomy" id="306901"/>
    <lineage>
        <taxon>Eukaryota</taxon>
        <taxon>Fungi</taxon>
        <taxon>Dikarya</taxon>
        <taxon>Ascomycota</taxon>
        <taxon>Pezizomycotina</taxon>
        <taxon>Sordariomycetes</taxon>
        <taxon>Sordariomycetidae</taxon>
        <taxon>Sordariales</taxon>
        <taxon>Chaetomiaceae</taxon>
        <taxon>Chaetomium</taxon>
    </lineage>
</organism>
<dbReference type="RefSeq" id="XP_001219577.1">
    <property type="nucleotide sequence ID" value="XM_001219576.1"/>
</dbReference>
<dbReference type="InParanoid" id="Q2HHE8"/>
<dbReference type="EMBL" id="CH408029">
    <property type="protein sequence ID" value="EAQ92121.1"/>
    <property type="molecule type" value="Genomic_DNA"/>
</dbReference>
<evidence type="ECO:0000313" key="1">
    <source>
        <dbReference type="EMBL" id="EAQ92121.1"/>
    </source>
</evidence>
<sequence>MREEVRDEIAKAASGIGSSAYRAAYEDDMNRVEHQGPTDTEFEQQLTDVSTIQIRHQLLGPSWPGGRESGSIDFGVSPIPSQGRSLLSSTPGHRSEYSRYSSAYDEAPLGGILRGQNVVSTLNGHKGAASLLLGRSWETADELLSELAASKLSDMERRLFQAAVSGGVDTVRVLTQFGVDLAYPEWGATALLEVIAQGQVQAAKLLIESGASKRELHELEARATAARPVQSELMANFETNADAYHRIVGLVFFPGCWPSRPEQWEKSKPGSNWGHMPALVGPMQSYAQLGHPGALPPKDQSAGIPEACLWGLSLALSGGTLGAQWAKTPPGSHGAIAWHLPLHGGNPVINLGIPERPRNPWTFCRLASIG</sequence>
<reference evidence="2" key="1">
    <citation type="journal article" date="2015" name="Genome Announc.">
        <title>Draft genome sequence of the cellulolytic fungus Chaetomium globosum.</title>
        <authorList>
            <person name="Cuomo C.A."/>
            <person name="Untereiner W.A."/>
            <person name="Ma L.-J."/>
            <person name="Grabherr M."/>
            <person name="Birren B.W."/>
        </authorList>
    </citation>
    <scope>NUCLEOTIDE SEQUENCE [LARGE SCALE GENOMIC DNA]</scope>
    <source>
        <strain evidence="2">ATCC 6205 / CBS 148.51 / DSM 1962 / NBRC 6347 / NRRL 1970</strain>
    </source>
</reference>
<gene>
    <name evidence="1" type="ORF">CHGG_00356</name>
</gene>